<dbReference type="OrthoDB" id="9783799at2"/>
<evidence type="ECO:0000256" key="10">
    <source>
        <dbReference type="SAM" id="Phobius"/>
    </source>
</evidence>
<reference evidence="12 13" key="1">
    <citation type="journal article" date="2016" name="Biochim. Biophys. Acta">
        <title>Photochemical characterization of actinorhodopsin and its functional existence in the natural host.</title>
        <authorList>
            <person name="Nakamura S."/>
            <person name="Kikukawa T."/>
            <person name="Tamogami J."/>
            <person name="Kamiya M."/>
            <person name="Aizawa T."/>
            <person name="Hahn M.W."/>
            <person name="Ihara K."/>
            <person name="Kamo N."/>
            <person name="Demura M."/>
        </authorList>
    </citation>
    <scope>NUCLEOTIDE SEQUENCE [LARGE SCALE GENOMIC DNA]</scope>
    <source>
        <strain evidence="12 13">MWH-Dar1</strain>
    </source>
</reference>
<keyword evidence="3 10" id="KW-0812">Transmembrane</keyword>
<keyword evidence="13" id="KW-1185">Reference proteome</keyword>
<comment type="similarity">
    <text evidence="2">Belongs to the VKOR family.</text>
</comment>
<dbReference type="AlphaFoldDB" id="A0A1D9E0Y1"/>
<dbReference type="InterPro" id="IPR041714">
    <property type="entry name" value="VKOR_Actinobacteria"/>
</dbReference>
<dbReference type="EMBL" id="CP015208">
    <property type="protein sequence ID" value="AOY56714.1"/>
    <property type="molecule type" value="Genomic_DNA"/>
</dbReference>
<evidence type="ECO:0000256" key="4">
    <source>
        <dbReference type="ARBA" id="ARBA00022719"/>
    </source>
</evidence>
<feature type="transmembrane region" description="Helical" evidence="10">
    <location>
        <begin position="146"/>
        <end position="169"/>
    </location>
</feature>
<sequence length="175" mass="19383">MLTLDRLKVLADPATSLACDIASFISCKSVMLSWQAKIFGFPNPLIGIAAFVAPIAVGVAVLAGAKFKAWFWQAFLAGTFLGFVFVLWLFDQAVFSIGALCPWCMVAWAGMIPVFWSTLLLGTREGFVPVPTKTINFFVAAFDYKWVFIVVTYLAIAVTIAVKFWSLWLQFFSNL</sequence>
<dbReference type="GO" id="GO:0016491">
    <property type="term" value="F:oxidoreductase activity"/>
    <property type="evidence" value="ECO:0007669"/>
    <property type="project" value="UniProtKB-KW"/>
</dbReference>
<gene>
    <name evidence="12" type="ORF">A4Z71_02770</name>
</gene>
<dbReference type="GO" id="GO:0048038">
    <property type="term" value="F:quinone binding"/>
    <property type="evidence" value="ECO:0007669"/>
    <property type="project" value="UniProtKB-KW"/>
</dbReference>
<dbReference type="CDD" id="cd12922">
    <property type="entry name" value="VKOR_5"/>
    <property type="match status" value="1"/>
</dbReference>
<evidence type="ECO:0000256" key="5">
    <source>
        <dbReference type="ARBA" id="ARBA00022989"/>
    </source>
</evidence>
<keyword evidence="6" id="KW-0560">Oxidoreductase</keyword>
<feature type="domain" description="Vitamin K epoxide reductase" evidence="11">
    <location>
        <begin position="1"/>
        <end position="122"/>
    </location>
</feature>
<protein>
    <recommendedName>
        <fullName evidence="11">Vitamin K epoxide reductase domain-containing protein</fullName>
    </recommendedName>
</protein>
<dbReference type="InterPro" id="IPR038354">
    <property type="entry name" value="VKOR_sf"/>
</dbReference>
<feature type="transmembrane region" description="Helical" evidence="10">
    <location>
        <begin position="70"/>
        <end position="90"/>
    </location>
</feature>
<evidence type="ECO:0000259" key="11">
    <source>
        <dbReference type="SMART" id="SM00756"/>
    </source>
</evidence>
<keyword evidence="5 10" id="KW-1133">Transmembrane helix</keyword>
<proteinExistence type="inferred from homology"/>
<evidence type="ECO:0000256" key="2">
    <source>
        <dbReference type="ARBA" id="ARBA00006214"/>
    </source>
</evidence>
<keyword evidence="7 10" id="KW-0472">Membrane</keyword>
<keyword evidence="4" id="KW-0874">Quinone</keyword>
<dbReference type="GO" id="GO:0016020">
    <property type="term" value="C:membrane"/>
    <property type="evidence" value="ECO:0007669"/>
    <property type="project" value="UniProtKB-SubCell"/>
</dbReference>
<evidence type="ECO:0000256" key="6">
    <source>
        <dbReference type="ARBA" id="ARBA00023002"/>
    </source>
</evidence>
<evidence type="ECO:0000256" key="9">
    <source>
        <dbReference type="ARBA" id="ARBA00023284"/>
    </source>
</evidence>
<evidence type="ECO:0000313" key="12">
    <source>
        <dbReference type="EMBL" id="AOY56714.1"/>
    </source>
</evidence>
<accession>A0A1D9E0Y1</accession>
<dbReference type="Pfam" id="PF07884">
    <property type="entry name" value="VKOR"/>
    <property type="match status" value="1"/>
</dbReference>
<dbReference type="Proteomes" id="UP000243784">
    <property type="component" value="Chromosome"/>
</dbReference>
<organism evidence="12 13">
    <name type="scientific">Candidatus Rhodoluna planktonica</name>
    <dbReference type="NCBI Taxonomy" id="535712"/>
    <lineage>
        <taxon>Bacteria</taxon>
        <taxon>Bacillati</taxon>
        <taxon>Actinomycetota</taxon>
        <taxon>Actinomycetes</taxon>
        <taxon>Micrococcales</taxon>
        <taxon>Microbacteriaceae</taxon>
        <taxon>Luna cluster</taxon>
        <taxon>Luna-1 subcluster</taxon>
        <taxon>Rhodoluna</taxon>
    </lineage>
</organism>
<keyword evidence="8" id="KW-1015">Disulfide bond</keyword>
<comment type="subcellular location">
    <subcellularLocation>
        <location evidence="1">Membrane</location>
        <topology evidence="1">Multi-pass membrane protein</topology>
    </subcellularLocation>
</comment>
<feature type="transmembrane region" description="Helical" evidence="10">
    <location>
        <begin position="45"/>
        <end position="64"/>
    </location>
</feature>
<keyword evidence="9" id="KW-0676">Redox-active center</keyword>
<dbReference type="InterPro" id="IPR012932">
    <property type="entry name" value="VKOR"/>
</dbReference>
<evidence type="ECO:0000256" key="8">
    <source>
        <dbReference type="ARBA" id="ARBA00023157"/>
    </source>
</evidence>
<evidence type="ECO:0000313" key="13">
    <source>
        <dbReference type="Proteomes" id="UP000243784"/>
    </source>
</evidence>
<dbReference type="STRING" id="535712.A4Z71_02770"/>
<evidence type="ECO:0000256" key="1">
    <source>
        <dbReference type="ARBA" id="ARBA00004141"/>
    </source>
</evidence>
<feature type="transmembrane region" description="Helical" evidence="10">
    <location>
        <begin position="97"/>
        <end position="116"/>
    </location>
</feature>
<dbReference type="KEGG" id="rpla:A4Z71_02770"/>
<evidence type="ECO:0000256" key="3">
    <source>
        <dbReference type="ARBA" id="ARBA00022692"/>
    </source>
</evidence>
<evidence type="ECO:0000256" key="7">
    <source>
        <dbReference type="ARBA" id="ARBA00023136"/>
    </source>
</evidence>
<name>A0A1D9E0Y1_9MICO</name>
<dbReference type="Gene3D" id="1.20.1440.130">
    <property type="entry name" value="VKOR domain"/>
    <property type="match status" value="1"/>
</dbReference>
<dbReference type="SMART" id="SM00756">
    <property type="entry name" value="VKc"/>
    <property type="match status" value="1"/>
</dbReference>